<dbReference type="Proteomes" id="UP000176998">
    <property type="component" value="Unassembled WGS sequence"/>
</dbReference>
<keyword evidence="5" id="KW-1185">Reference proteome</keyword>
<feature type="region of interest" description="Disordered" evidence="2">
    <location>
        <begin position="1"/>
        <end position="24"/>
    </location>
</feature>
<evidence type="ECO:0000256" key="1">
    <source>
        <dbReference type="PROSITE-ProRule" id="PRU00723"/>
    </source>
</evidence>
<proteinExistence type="predicted"/>
<keyword evidence="1" id="KW-0479">Metal-binding</keyword>
<feature type="compositionally biased region" description="Polar residues" evidence="2">
    <location>
        <begin position="233"/>
        <end position="252"/>
    </location>
</feature>
<evidence type="ECO:0000313" key="4">
    <source>
        <dbReference type="EMBL" id="OHE97404.1"/>
    </source>
</evidence>
<dbReference type="Gene3D" id="3.30.1370.210">
    <property type="match status" value="1"/>
</dbReference>
<dbReference type="EMBL" id="MJBS01000058">
    <property type="protein sequence ID" value="OHE97404.1"/>
    <property type="molecule type" value="Genomic_DNA"/>
</dbReference>
<sequence>MVSQTAEQMLSYQPPPTYRGKVPKKKRSTCRHYLKGRCYYTAAECNYAHREEELSPKIRALVSGSNLFRSSPLDNNGAETHASEYLGYYIPNTSPDGTRQNSGSGQQEFHPFPSPPRPSSQAPRDTQHLNTQQNGYMYPAHGGNLGMPPFPVGMGGHPYQPPGPSYFPVPVQVPLHQPVQPVQPVQPMTRRESNTICWNGASCRKPDCWYRHDTSQSNTSSSSGNGEVSASQESSATGSEASSLAQVSTSAENEIIAHPPPEEQIPEDFEEEARQRPAEEEICAQPRCGPLVVDGRSVWGKTNARTSAAA</sequence>
<feature type="compositionally biased region" description="Polar residues" evidence="2">
    <location>
        <begin position="1"/>
        <end position="11"/>
    </location>
</feature>
<evidence type="ECO:0000313" key="5">
    <source>
        <dbReference type="Proteomes" id="UP000176998"/>
    </source>
</evidence>
<keyword evidence="1" id="KW-0862">Zinc</keyword>
<dbReference type="RefSeq" id="XP_022474558.1">
    <property type="nucleotide sequence ID" value="XM_022618946.1"/>
</dbReference>
<accession>A0A1G4B7P0</accession>
<dbReference type="PROSITE" id="PS50103">
    <property type="entry name" value="ZF_C3H1"/>
    <property type="match status" value="1"/>
</dbReference>
<dbReference type="GO" id="GO:0008270">
    <property type="term" value="F:zinc ion binding"/>
    <property type="evidence" value="ECO:0007669"/>
    <property type="project" value="UniProtKB-KW"/>
</dbReference>
<evidence type="ECO:0000259" key="3">
    <source>
        <dbReference type="PROSITE" id="PS50103"/>
    </source>
</evidence>
<feature type="region of interest" description="Disordered" evidence="2">
    <location>
        <begin position="88"/>
        <end position="127"/>
    </location>
</feature>
<feature type="domain" description="C3H1-type" evidence="3">
    <location>
        <begin position="24"/>
        <end position="52"/>
    </location>
</feature>
<comment type="caution">
    <text evidence="4">The sequence shown here is derived from an EMBL/GenBank/DDBJ whole genome shotgun (WGS) entry which is preliminary data.</text>
</comment>
<organism evidence="4 5">
    <name type="scientific">Colletotrichum orchidophilum</name>
    <dbReference type="NCBI Taxonomy" id="1209926"/>
    <lineage>
        <taxon>Eukaryota</taxon>
        <taxon>Fungi</taxon>
        <taxon>Dikarya</taxon>
        <taxon>Ascomycota</taxon>
        <taxon>Pezizomycotina</taxon>
        <taxon>Sordariomycetes</taxon>
        <taxon>Hypocreomycetidae</taxon>
        <taxon>Glomerellales</taxon>
        <taxon>Glomerellaceae</taxon>
        <taxon>Colletotrichum</taxon>
    </lineage>
</organism>
<feature type="zinc finger region" description="C3H1-type" evidence="1">
    <location>
        <begin position="24"/>
        <end position="52"/>
    </location>
</feature>
<dbReference type="InterPro" id="IPR000571">
    <property type="entry name" value="Znf_CCCH"/>
</dbReference>
<name>A0A1G4B7P0_9PEZI</name>
<feature type="compositionally biased region" description="Low complexity" evidence="2">
    <location>
        <begin position="215"/>
        <end position="232"/>
    </location>
</feature>
<reference evidence="4 5" key="1">
    <citation type="submission" date="2016-09" db="EMBL/GenBank/DDBJ databases">
        <authorList>
            <person name="Capua I."/>
            <person name="De Benedictis P."/>
            <person name="Joannis T."/>
            <person name="Lombin L.H."/>
            <person name="Cattoli G."/>
        </authorList>
    </citation>
    <scope>NUCLEOTIDE SEQUENCE [LARGE SCALE GENOMIC DNA]</scope>
    <source>
        <strain evidence="4 5">IMI 309357</strain>
    </source>
</reference>
<dbReference type="AlphaFoldDB" id="A0A1G4B7P0"/>
<feature type="compositionally biased region" description="Polar residues" evidence="2">
    <location>
        <begin position="91"/>
        <end position="107"/>
    </location>
</feature>
<dbReference type="GeneID" id="34560456"/>
<feature type="region of interest" description="Disordered" evidence="2">
    <location>
        <begin position="214"/>
        <end position="282"/>
    </location>
</feature>
<protein>
    <recommendedName>
        <fullName evidence="3">C3H1-type domain-containing protein</fullName>
    </recommendedName>
</protein>
<keyword evidence="1" id="KW-0863">Zinc-finger</keyword>
<evidence type="ECO:0000256" key="2">
    <source>
        <dbReference type="SAM" id="MobiDB-lite"/>
    </source>
</evidence>
<gene>
    <name evidence="4" type="ORF">CORC01_07309</name>
</gene>